<organism evidence="2 3">
    <name type="scientific">Anisodus tanguticus</name>
    <dbReference type="NCBI Taxonomy" id="243964"/>
    <lineage>
        <taxon>Eukaryota</taxon>
        <taxon>Viridiplantae</taxon>
        <taxon>Streptophyta</taxon>
        <taxon>Embryophyta</taxon>
        <taxon>Tracheophyta</taxon>
        <taxon>Spermatophyta</taxon>
        <taxon>Magnoliopsida</taxon>
        <taxon>eudicotyledons</taxon>
        <taxon>Gunneridae</taxon>
        <taxon>Pentapetalae</taxon>
        <taxon>asterids</taxon>
        <taxon>lamiids</taxon>
        <taxon>Solanales</taxon>
        <taxon>Solanaceae</taxon>
        <taxon>Solanoideae</taxon>
        <taxon>Hyoscyameae</taxon>
        <taxon>Anisodus</taxon>
    </lineage>
</organism>
<comment type="caution">
    <text evidence="2">The sequence shown here is derived from an EMBL/GenBank/DDBJ whole genome shotgun (WGS) entry which is preliminary data.</text>
</comment>
<name>A0AAE1SRL9_9SOLA</name>
<keyword evidence="3" id="KW-1185">Reference proteome</keyword>
<protein>
    <submittedName>
        <fullName evidence="2">Uncharacterized protein</fullName>
    </submittedName>
</protein>
<feature type="region of interest" description="Disordered" evidence="1">
    <location>
        <begin position="72"/>
        <end position="95"/>
    </location>
</feature>
<dbReference type="EMBL" id="JAVYJV010000003">
    <property type="protein sequence ID" value="KAK4374491.1"/>
    <property type="molecule type" value="Genomic_DNA"/>
</dbReference>
<evidence type="ECO:0000313" key="3">
    <source>
        <dbReference type="Proteomes" id="UP001291623"/>
    </source>
</evidence>
<reference evidence="2" key="1">
    <citation type="submission" date="2023-12" db="EMBL/GenBank/DDBJ databases">
        <title>Genome assembly of Anisodus tanguticus.</title>
        <authorList>
            <person name="Wang Y.-J."/>
        </authorList>
    </citation>
    <scope>NUCLEOTIDE SEQUENCE</scope>
    <source>
        <strain evidence="2">KB-2021</strain>
        <tissue evidence="2">Leaf</tissue>
    </source>
</reference>
<sequence length="247" mass="27330">MGVKHLEADARFRLDPQQPLQVAIGSKIANLASKVSNKVKPKIKTGESSVLHEGGSGDSHYLNHAFPSAALSDHKEDSNSIRASTPRGDVHPSPFGLFANLAEEEHSTGKPSRDAWDESEGKQGIYKIITSKAEEWMAKKSLRWPWKGNERDASEARTTQFLRPWLNNDQNSEFNHSNGYNALKPDNQLIDTNCSTTNEASGFWSSSFNVDSTSSSAVNKEDMDTDCPDYEISWEDLIIGQNIGECT</sequence>
<evidence type="ECO:0000256" key="1">
    <source>
        <dbReference type="SAM" id="MobiDB-lite"/>
    </source>
</evidence>
<accession>A0AAE1SRL9</accession>
<proteinExistence type="predicted"/>
<gene>
    <name evidence="2" type="ORF">RND71_005168</name>
</gene>
<evidence type="ECO:0000313" key="2">
    <source>
        <dbReference type="EMBL" id="KAK4374491.1"/>
    </source>
</evidence>
<dbReference type="AlphaFoldDB" id="A0AAE1SRL9"/>
<dbReference type="Proteomes" id="UP001291623">
    <property type="component" value="Unassembled WGS sequence"/>
</dbReference>